<evidence type="ECO:0000259" key="1">
    <source>
        <dbReference type="Pfam" id="PF13963"/>
    </source>
</evidence>
<dbReference type="Proteomes" id="UP000235145">
    <property type="component" value="Unassembled WGS sequence"/>
</dbReference>
<feature type="domain" description="Transposase-associated" evidence="1">
    <location>
        <begin position="4"/>
        <end position="76"/>
    </location>
</feature>
<sequence>MGHQWVKTENRTSIEYVNGVKEFLNVARHTLNSNGLTPYPCSNCLNSRLQNISVITSHLISVGIDESYTRWVHHGEDEVEEEDAPHNDFVNTESAGLRAGLEDAVGHTLFDIGPTNDLISNQNLGNARYEKLHEALNKPLYEGCKSSTLTFVVKLMNLKMMNKWIDNSFEMMLKLLYEDLPDCNNCPESYYDVRMLLCEAGLGYELIDVCQYDCAIFYGDNKDAITCPVYQSNCYVRNKIAHKKLRYFPITPRLKCLHASRHTAKDMSWHKEVCKDELGVLRHPADGEAWKHFDIMYPNFADDHRNGFNPFSNMTTSYSMWPVILMSYNMPPWCTMHKRSYFLMLLIPSPKSPGKDFDIFLTPLMDELKVVWVIWTISDFPAYAYLSGWSTMGKLVCPICLEDTRSRRIHGKQCHTGH</sequence>
<comment type="caution">
    <text evidence="2">The sequence shown here is derived from an EMBL/GenBank/DDBJ whole genome shotgun (WGS) entry which is preliminary data.</text>
</comment>
<evidence type="ECO:0000313" key="3">
    <source>
        <dbReference type="Proteomes" id="UP000235145"/>
    </source>
</evidence>
<dbReference type="InterPro" id="IPR004242">
    <property type="entry name" value="Transposase_21"/>
</dbReference>
<dbReference type="Pfam" id="PF13963">
    <property type="entry name" value="Transpos_assoc"/>
    <property type="match status" value="1"/>
</dbReference>
<protein>
    <recommendedName>
        <fullName evidence="1">Transposase-associated domain-containing protein</fullName>
    </recommendedName>
</protein>
<gene>
    <name evidence="2" type="ORF">LSAT_V11C800443270</name>
</gene>
<dbReference type="InterPro" id="IPR029480">
    <property type="entry name" value="Transpos_assoc"/>
</dbReference>
<dbReference type="PANTHER" id="PTHR10775:SF181">
    <property type="entry name" value="TRANSPOSON, EN_SPM-LIKE, TRANSPOSASE-ASSOCIATED DOMAIN PROTEIN-RELATED"/>
    <property type="match status" value="1"/>
</dbReference>
<evidence type="ECO:0000313" key="2">
    <source>
        <dbReference type="EMBL" id="KAJ0193640.1"/>
    </source>
</evidence>
<keyword evidence="3" id="KW-1185">Reference proteome</keyword>
<proteinExistence type="predicted"/>
<name>A0A9R1UTQ7_LACSA</name>
<reference evidence="2 3" key="1">
    <citation type="journal article" date="2017" name="Nat. Commun.">
        <title>Genome assembly with in vitro proximity ligation data and whole-genome triplication in lettuce.</title>
        <authorList>
            <person name="Reyes-Chin-Wo S."/>
            <person name="Wang Z."/>
            <person name="Yang X."/>
            <person name="Kozik A."/>
            <person name="Arikit S."/>
            <person name="Song C."/>
            <person name="Xia L."/>
            <person name="Froenicke L."/>
            <person name="Lavelle D.O."/>
            <person name="Truco M.J."/>
            <person name="Xia R."/>
            <person name="Zhu S."/>
            <person name="Xu C."/>
            <person name="Xu H."/>
            <person name="Xu X."/>
            <person name="Cox K."/>
            <person name="Korf I."/>
            <person name="Meyers B.C."/>
            <person name="Michelmore R.W."/>
        </authorList>
    </citation>
    <scope>NUCLEOTIDE SEQUENCE [LARGE SCALE GENOMIC DNA]</scope>
    <source>
        <strain evidence="3">cv. Salinas</strain>
        <tissue evidence="2">Seedlings</tissue>
    </source>
</reference>
<dbReference type="AlphaFoldDB" id="A0A9R1UTQ7"/>
<organism evidence="2 3">
    <name type="scientific">Lactuca sativa</name>
    <name type="common">Garden lettuce</name>
    <dbReference type="NCBI Taxonomy" id="4236"/>
    <lineage>
        <taxon>Eukaryota</taxon>
        <taxon>Viridiplantae</taxon>
        <taxon>Streptophyta</taxon>
        <taxon>Embryophyta</taxon>
        <taxon>Tracheophyta</taxon>
        <taxon>Spermatophyta</taxon>
        <taxon>Magnoliopsida</taxon>
        <taxon>eudicotyledons</taxon>
        <taxon>Gunneridae</taxon>
        <taxon>Pentapetalae</taxon>
        <taxon>asterids</taxon>
        <taxon>campanulids</taxon>
        <taxon>Asterales</taxon>
        <taxon>Asteraceae</taxon>
        <taxon>Cichorioideae</taxon>
        <taxon>Cichorieae</taxon>
        <taxon>Lactucinae</taxon>
        <taxon>Lactuca</taxon>
    </lineage>
</organism>
<dbReference type="PANTHER" id="PTHR10775">
    <property type="entry name" value="OS08G0208400 PROTEIN"/>
    <property type="match status" value="1"/>
</dbReference>
<dbReference type="EMBL" id="NBSK02000008">
    <property type="protein sequence ID" value="KAJ0193640.1"/>
    <property type="molecule type" value="Genomic_DNA"/>
</dbReference>
<dbReference type="Pfam" id="PF02992">
    <property type="entry name" value="Transposase_21"/>
    <property type="match status" value="1"/>
</dbReference>
<accession>A0A9R1UTQ7</accession>